<evidence type="ECO:0000313" key="2">
    <source>
        <dbReference type="Proteomes" id="UP000317318"/>
    </source>
</evidence>
<sequence>MALLNGDRAATAILAMIVALPVLYQFGLFDPWPAWAVYVPQKEQGLLHCIRPSVVYRQGMHVFPEVLHDLDERVYDVWKHPIIRHKVRRLRARRWFAGEPARPSWVPARYIYVGTAPASSQRGIDFNLSRWSIKTLGVPLYPDVRAQYGAANVIVNQLFYNGEYWKLIVRRDRGRFAEESQQMEVRIWVTKDLGSCYLMPNKARRRGLLVQDEFPERASRFVLNPYPRSTQPIRLREQVGRLE</sequence>
<reference evidence="1 2" key="1">
    <citation type="submission" date="2019-02" db="EMBL/GenBank/DDBJ databases">
        <title>Deep-cultivation of Planctomycetes and their phenomic and genomic characterization uncovers novel biology.</title>
        <authorList>
            <person name="Wiegand S."/>
            <person name="Jogler M."/>
            <person name="Boedeker C."/>
            <person name="Pinto D."/>
            <person name="Vollmers J."/>
            <person name="Rivas-Marin E."/>
            <person name="Kohn T."/>
            <person name="Peeters S.H."/>
            <person name="Heuer A."/>
            <person name="Rast P."/>
            <person name="Oberbeckmann S."/>
            <person name="Bunk B."/>
            <person name="Jeske O."/>
            <person name="Meyerdierks A."/>
            <person name="Storesund J.E."/>
            <person name="Kallscheuer N."/>
            <person name="Luecker S."/>
            <person name="Lage O.M."/>
            <person name="Pohl T."/>
            <person name="Merkel B.J."/>
            <person name="Hornburger P."/>
            <person name="Mueller R.-W."/>
            <person name="Bruemmer F."/>
            <person name="Labrenz M."/>
            <person name="Spormann A.M."/>
            <person name="Op den Camp H."/>
            <person name="Overmann J."/>
            <person name="Amann R."/>
            <person name="Jetten M.S.M."/>
            <person name="Mascher T."/>
            <person name="Medema M.H."/>
            <person name="Devos D.P."/>
            <person name="Kaster A.-K."/>
            <person name="Ovreas L."/>
            <person name="Rohde M."/>
            <person name="Galperin M.Y."/>
            <person name="Jogler C."/>
        </authorList>
    </citation>
    <scope>NUCLEOTIDE SEQUENCE [LARGE SCALE GENOMIC DNA]</scope>
    <source>
        <strain evidence="1 2">Pan189</strain>
    </source>
</reference>
<accession>A0A517R723</accession>
<dbReference type="RefSeq" id="WP_145365799.1">
    <property type="nucleotide sequence ID" value="NZ_CP036268.1"/>
</dbReference>
<dbReference type="EMBL" id="CP036268">
    <property type="protein sequence ID" value="QDT39675.1"/>
    <property type="molecule type" value="Genomic_DNA"/>
</dbReference>
<keyword evidence="2" id="KW-1185">Reference proteome</keyword>
<dbReference type="AlphaFoldDB" id="A0A517R723"/>
<dbReference type="Proteomes" id="UP000317318">
    <property type="component" value="Chromosome"/>
</dbReference>
<organism evidence="1 2">
    <name type="scientific">Stratiformator vulcanicus</name>
    <dbReference type="NCBI Taxonomy" id="2527980"/>
    <lineage>
        <taxon>Bacteria</taxon>
        <taxon>Pseudomonadati</taxon>
        <taxon>Planctomycetota</taxon>
        <taxon>Planctomycetia</taxon>
        <taxon>Planctomycetales</taxon>
        <taxon>Planctomycetaceae</taxon>
        <taxon>Stratiformator</taxon>
    </lineage>
</organism>
<gene>
    <name evidence="1" type="ORF">Pan189_40840</name>
</gene>
<proteinExistence type="predicted"/>
<evidence type="ECO:0000313" key="1">
    <source>
        <dbReference type="EMBL" id="QDT39675.1"/>
    </source>
</evidence>
<protein>
    <submittedName>
        <fullName evidence="1">Uncharacterized protein</fullName>
    </submittedName>
</protein>
<dbReference type="OrthoDB" id="239293at2"/>
<name>A0A517R723_9PLAN</name>
<dbReference type="KEGG" id="svp:Pan189_40840"/>